<feature type="chain" id="PRO_5012097619" evidence="1">
    <location>
        <begin position="23"/>
        <end position="59"/>
    </location>
</feature>
<evidence type="ECO:0000313" key="2">
    <source>
        <dbReference type="EMBL" id="SKB52961.1"/>
    </source>
</evidence>
<sequence>MKNLIAWIVTSLFLLLSSLSKGSDTTEQNVKKDTYRSYYSDLTKEKDGLKNRGLIKKNR</sequence>
<accession>A0A1T5C0N6</accession>
<feature type="signal peptide" evidence="1">
    <location>
        <begin position="1"/>
        <end position="22"/>
    </location>
</feature>
<name>A0A1T5C0N6_9SPHI</name>
<dbReference type="EMBL" id="FUZF01000003">
    <property type="protein sequence ID" value="SKB52961.1"/>
    <property type="molecule type" value="Genomic_DNA"/>
</dbReference>
<dbReference type="Proteomes" id="UP000190150">
    <property type="component" value="Unassembled WGS sequence"/>
</dbReference>
<reference evidence="3" key="1">
    <citation type="submission" date="2017-02" db="EMBL/GenBank/DDBJ databases">
        <authorList>
            <person name="Varghese N."/>
            <person name="Submissions S."/>
        </authorList>
    </citation>
    <scope>NUCLEOTIDE SEQUENCE [LARGE SCALE GENOMIC DNA]</scope>
    <source>
        <strain evidence="3">DSM 24091</strain>
    </source>
</reference>
<protein>
    <submittedName>
        <fullName evidence="2">Uncharacterized protein</fullName>
    </submittedName>
</protein>
<gene>
    <name evidence="2" type="ORF">SAMN05660841_01002</name>
</gene>
<proteinExistence type="predicted"/>
<evidence type="ECO:0000256" key="1">
    <source>
        <dbReference type="SAM" id="SignalP"/>
    </source>
</evidence>
<dbReference type="AlphaFoldDB" id="A0A1T5C0N6"/>
<evidence type="ECO:0000313" key="3">
    <source>
        <dbReference type="Proteomes" id="UP000190150"/>
    </source>
</evidence>
<organism evidence="2 3">
    <name type="scientific">Sphingobacterium nematocida</name>
    <dbReference type="NCBI Taxonomy" id="1513896"/>
    <lineage>
        <taxon>Bacteria</taxon>
        <taxon>Pseudomonadati</taxon>
        <taxon>Bacteroidota</taxon>
        <taxon>Sphingobacteriia</taxon>
        <taxon>Sphingobacteriales</taxon>
        <taxon>Sphingobacteriaceae</taxon>
        <taxon>Sphingobacterium</taxon>
    </lineage>
</organism>
<keyword evidence="3" id="KW-1185">Reference proteome</keyword>
<keyword evidence="1" id="KW-0732">Signal</keyword>